<dbReference type="AlphaFoldDB" id="A0A4U8Z7G1"/>
<evidence type="ECO:0000313" key="2">
    <source>
        <dbReference type="Proteomes" id="UP000294360"/>
    </source>
</evidence>
<accession>A0A4U8Z7G1</accession>
<geneLocation type="plasmid" evidence="1 2">
    <name>3</name>
</geneLocation>
<sequence>MQQIHHVIAYYRHLFETTQETAVKVRAREWFDVLREMEPCSNRINHKIGD</sequence>
<keyword evidence="1" id="KW-0614">Plasmid</keyword>
<dbReference type="Proteomes" id="UP000294360">
    <property type="component" value="Plasmid 3"/>
</dbReference>
<organism evidence="1 2">
    <name type="scientific">Methylocella tundrae</name>
    <dbReference type="NCBI Taxonomy" id="227605"/>
    <lineage>
        <taxon>Bacteria</taxon>
        <taxon>Pseudomonadati</taxon>
        <taxon>Pseudomonadota</taxon>
        <taxon>Alphaproteobacteria</taxon>
        <taxon>Hyphomicrobiales</taxon>
        <taxon>Beijerinckiaceae</taxon>
        <taxon>Methylocella</taxon>
    </lineage>
</organism>
<dbReference type="RefSeq" id="WP_166796079.1">
    <property type="nucleotide sequence ID" value="NZ_CP139087.1"/>
</dbReference>
<protein>
    <submittedName>
        <fullName evidence="1">Uncharacterized protein</fullName>
    </submittedName>
</protein>
<dbReference type="KEGG" id="mtun:MTUNDRAET4_0061.2"/>
<dbReference type="EMBL" id="LR536452">
    <property type="protein sequence ID" value="VFU17497.1"/>
    <property type="molecule type" value="Genomic_DNA"/>
</dbReference>
<reference evidence="1 2" key="1">
    <citation type="submission" date="2019-03" db="EMBL/GenBank/DDBJ databases">
        <authorList>
            <person name="Kox A.R. M."/>
        </authorList>
    </citation>
    <scope>NUCLEOTIDE SEQUENCE [LARGE SCALE GENOMIC DNA]</scope>
    <source>
        <strain evidence="1">MTUNDRAET4 annotated genome</strain>
        <plasmid evidence="2">3</plasmid>
    </source>
</reference>
<proteinExistence type="predicted"/>
<evidence type="ECO:0000313" key="1">
    <source>
        <dbReference type="EMBL" id="VFU17497.1"/>
    </source>
</evidence>
<name>A0A4U8Z7G1_METTU</name>
<gene>
    <name evidence="1" type="ORF">MTUNDRAET4_0061</name>
</gene>